<dbReference type="GO" id="GO:0004392">
    <property type="term" value="F:heme oxygenase (decyclizing) activity"/>
    <property type="evidence" value="ECO:0007669"/>
    <property type="project" value="InterPro"/>
</dbReference>
<keyword evidence="3" id="KW-0408">Iron</keyword>
<dbReference type="InterPro" id="IPR016053">
    <property type="entry name" value="Haem_Oase-like"/>
</dbReference>
<accession>A0A6J6NVX6</accession>
<evidence type="ECO:0000256" key="3">
    <source>
        <dbReference type="ARBA" id="ARBA00023004"/>
    </source>
</evidence>
<dbReference type="GO" id="GO:0042167">
    <property type="term" value="P:heme catabolic process"/>
    <property type="evidence" value="ECO:0007669"/>
    <property type="project" value="TreeGrafter"/>
</dbReference>
<dbReference type="GO" id="GO:0006788">
    <property type="term" value="P:heme oxidation"/>
    <property type="evidence" value="ECO:0007669"/>
    <property type="project" value="InterPro"/>
</dbReference>
<reference evidence="5" key="1">
    <citation type="submission" date="2020-05" db="EMBL/GenBank/DDBJ databases">
        <authorList>
            <person name="Chiriac C."/>
            <person name="Salcher M."/>
            <person name="Ghai R."/>
            <person name="Kavagutti S V."/>
        </authorList>
    </citation>
    <scope>NUCLEOTIDE SEQUENCE</scope>
</reference>
<gene>
    <name evidence="5" type="ORF">UFOPK2579_00409</name>
</gene>
<dbReference type="PRINTS" id="PR00088">
    <property type="entry name" value="HAEMOXYGNASE"/>
</dbReference>
<dbReference type="GO" id="GO:0006979">
    <property type="term" value="P:response to oxidative stress"/>
    <property type="evidence" value="ECO:0007669"/>
    <property type="project" value="TreeGrafter"/>
</dbReference>
<dbReference type="InterPro" id="IPR002051">
    <property type="entry name" value="Haem_Oase"/>
</dbReference>
<keyword evidence="1" id="KW-0349">Heme</keyword>
<dbReference type="PANTHER" id="PTHR10720">
    <property type="entry name" value="HEME OXYGENASE"/>
    <property type="match status" value="1"/>
</dbReference>
<feature type="compositionally biased region" description="Polar residues" evidence="4">
    <location>
        <begin position="7"/>
        <end position="21"/>
    </location>
</feature>
<proteinExistence type="predicted"/>
<dbReference type="Gene3D" id="1.20.910.10">
    <property type="entry name" value="Heme oxygenase-like"/>
    <property type="match status" value="1"/>
</dbReference>
<evidence type="ECO:0000313" key="5">
    <source>
        <dbReference type="EMBL" id="CAB4690981.1"/>
    </source>
</evidence>
<feature type="region of interest" description="Disordered" evidence="4">
    <location>
        <begin position="1"/>
        <end position="32"/>
    </location>
</feature>
<dbReference type="GO" id="GO:0020037">
    <property type="term" value="F:heme binding"/>
    <property type="evidence" value="ECO:0007669"/>
    <property type="project" value="TreeGrafter"/>
</dbReference>
<keyword evidence="2" id="KW-0479">Metal-binding</keyword>
<dbReference type="Pfam" id="PF01126">
    <property type="entry name" value="Heme_oxygenase"/>
    <property type="match status" value="1"/>
</dbReference>
<dbReference type="InterPro" id="IPR016084">
    <property type="entry name" value="Haem_Oase-like_multi-hlx"/>
</dbReference>
<protein>
    <submittedName>
        <fullName evidence="5">Unannotated protein</fullName>
    </submittedName>
</protein>
<dbReference type="EMBL" id="CAEZXR010000031">
    <property type="protein sequence ID" value="CAB4690981.1"/>
    <property type="molecule type" value="Genomic_DNA"/>
</dbReference>
<dbReference type="PIRSF" id="PIRSF000343">
    <property type="entry name" value="Haem_Oase"/>
    <property type="match status" value="1"/>
</dbReference>
<dbReference type="PANTHER" id="PTHR10720:SF0">
    <property type="entry name" value="HEME OXYGENASE"/>
    <property type="match status" value="1"/>
</dbReference>
<sequence>MTVIEQHPSTESGDLQPSLSTAMRVGSQAEHEAAEHSDFMSELLAGRINEAGYTAYLLRLREVYDALESTARAHLDDPAVAAVHDPVLERLSAIDADLDHWLPGGPRTVDSPGAAAYRDRVLASAAWGGLFAAHHYTRYLGDLSGGQAIGRILDRTFGLDGQGIAFYDFTEIAKPKLYKDAYRARLDALGTTPAETERVVEEVKVAFRMNQALFAELGARIEDFRR</sequence>
<name>A0A6J6NVX6_9ZZZZ</name>
<evidence type="ECO:0000256" key="1">
    <source>
        <dbReference type="ARBA" id="ARBA00022617"/>
    </source>
</evidence>
<dbReference type="AlphaFoldDB" id="A0A6J6NVX6"/>
<dbReference type="GO" id="GO:0046872">
    <property type="term" value="F:metal ion binding"/>
    <property type="evidence" value="ECO:0007669"/>
    <property type="project" value="UniProtKB-KW"/>
</dbReference>
<organism evidence="5">
    <name type="scientific">freshwater metagenome</name>
    <dbReference type="NCBI Taxonomy" id="449393"/>
    <lineage>
        <taxon>unclassified sequences</taxon>
        <taxon>metagenomes</taxon>
        <taxon>ecological metagenomes</taxon>
    </lineage>
</organism>
<evidence type="ECO:0000256" key="2">
    <source>
        <dbReference type="ARBA" id="ARBA00022723"/>
    </source>
</evidence>
<dbReference type="CDD" id="cd19165">
    <property type="entry name" value="HemeO"/>
    <property type="match status" value="1"/>
</dbReference>
<evidence type="ECO:0000256" key="4">
    <source>
        <dbReference type="SAM" id="MobiDB-lite"/>
    </source>
</evidence>
<dbReference type="SUPFAM" id="SSF48613">
    <property type="entry name" value="Heme oxygenase-like"/>
    <property type="match status" value="1"/>
</dbReference>